<evidence type="ECO:0000259" key="1">
    <source>
        <dbReference type="Pfam" id="PF00534"/>
    </source>
</evidence>
<dbReference type="SUPFAM" id="SSF53756">
    <property type="entry name" value="UDP-Glycosyltransferase/glycogen phosphorylase"/>
    <property type="match status" value="1"/>
</dbReference>
<dbReference type="STRING" id="1642647.PSM36_1711"/>
<accession>A0A1R3T043</accession>
<dbReference type="Proteomes" id="UP000187464">
    <property type="component" value="Chromosome I"/>
</dbReference>
<dbReference type="RefSeq" id="WP_076930540.1">
    <property type="nucleotide sequence ID" value="NZ_LT605205.1"/>
</dbReference>
<dbReference type="KEGG" id="psac:PSM36_1711"/>
<dbReference type="AlphaFoldDB" id="A0A1R3T043"/>
<keyword evidence="2" id="KW-0808">Transferase</keyword>
<feature type="domain" description="Glycosyl transferase family 1" evidence="1">
    <location>
        <begin position="225"/>
        <end position="379"/>
    </location>
</feature>
<dbReference type="Gene3D" id="3.40.50.2000">
    <property type="entry name" value="Glycogen Phosphorylase B"/>
    <property type="match status" value="1"/>
</dbReference>
<reference evidence="2 3" key="1">
    <citation type="submission" date="2016-08" db="EMBL/GenBank/DDBJ databases">
        <authorList>
            <person name="Seilhamer J.J."/>
        </authorList>
    </citation>
    <scope>NUCLEOTIDE SEQUENCE [LARGE SCALE GENOMIC DNA]</scope>
    <source>
        <strain evidence="2">M3/6</strain>
    </source>
</reference>
<dbReference type="PANTHER" id="PTHR12526">
    <property type="entry name" value="GLYCOSYLTRANSFERASE"/>
    <property type="match status" value="1"/>
</dbReference>
<dbReference type="GO" id="GO:0016757">
    <property type="term" value="F:glycosyltransferase activity"/>
    <property type="evidence" value="ECO:0007669"/>
    <property type="project" value="InterPro"/>
</dbReference>
<dbReference type="PANTHER" id="PTHR12526:SF637">
    <property type="entry name" value="GLYCOSYLTRANSFERASE EPSF-RELATED"/>
    <property type="match status" value="1"/>
</dbReference>
<gene>
    <name evidence="2" type="ORF">PSM36_1711</name>
</gene>
<name>A0A1R3T043_9BACT</name>
<dbReference type="Pfam" id="PF00534">
    <property type="entry name" value="Glycos_transf_1"/>
    <property type="match status" value="1"/>
</dbReference>
<evidence type="ECO:0000313" key="3">
    <source>
        <dbReference type="Proteomes" id="UP000187464"/>
    </source>
</evidence>
<keyword evidence="3" id="KW-1185">Reference proteome</keyword>
<evidence type="ECO:0000313" key="2">
    <source>
        <dbReference type="EMBL" id="SCD20530.1"/>
    </source>
</evidence>
<dbReference type="InterPro" id="IPR001296">
    <property type="entry name" value="Glyco_trans_1"/>
</dbReference>
<organism evidence="2 3">
    <name type="scientific">Proteiniphilum saccharofermentans</name>
    <dbReference type="NCBI Taxonomy" id="1642647"/>
    <lineage>
        <taxon>Bacteria</taxon>
        <taxon>Pseudomonadati</taxon>
        <taxon>Bacteroidota</taxon>
        <taxon>Bacteroidia</taxon>
        <taxon>Bacteroidales</taxon>
        <taxon>Dysgonomonadaceae</taxon>
        <taxon>Proteiniphilum</taxon>
    </lineage>
</organism>
<protein>
    <submittedName>
        <fullName evidence="2">Glycosyltransferase</fullName>
    </submittedName>
</protein>
<dbReference type="CDD" id="cd03801">
    <property type="entry name" value="GT4_PimA-like"/>
    <property type="match status" value="1"/>
</dbReference>
<sequence>MKKLNILINAYACSPMRGSEPGTGWNMCAHLAKHCSVHIITEGEFRDEIEAALVTLPQRDNMHFYYNPVSERVRKMAWNQGDWRFYTHYKKWQKKTLEIAKLIIADQKIDILHQLNMIGYREPGNLWEIEDIPFVWGPIGGLKQFPAAYLQGADLKLQLFNRLKNSINLLQLKYDYRVNQAFKRASLLMSSIPVSYEAIKKYKKRESVLLSETGLFVKSDVPMERFYNDDFHVMWVGKFDFRKQLPLALKALAATNNKQIILDVYGQGNEAQEKEAKQLAADLKISDQIVWHGNRPLAEVHQAMREAQLFFFTSVNEDNPNVVLEALSNRLPILCFDTCGFGATVNEKVGRKIPLTNPKRSIIDFAEHLNMFYENRPLLGELSLNCKLLQEQLSWDEKAKKVVDLYHKVLSDFVPVEKGKR</sequence>
<proteinExistence type="predicted"/>
<dbReference type="EMBL" id="LT605205">
    <property type="protein sequence ID" value="SCD20530.1"/>
    <property type="molecule type" value="Genomic_DNA"/>
</dbReference>